<evidence type="ECO:0000313" key="8">
    <source>
        <dbReference type="Proteomes" id="UP000321168"/>
    </source>
</evidence>
<dbReference type="RefSeq" id="WP_147014841.1">
    <property type="nucleotide sequence ID" value="NZ_VORB01000007.1"/>
</dbReference>
<evidence type="ECO:0000256" key="1">
    <source>
        <dbReference type="ARBA" id="ARBA00009254"/>
    </source>
</evidence>
<evidence type="ECO:0000256" key="2">
    <source>
        <dbReference type="ARBA" id="ARBA00022980"/>
    </source>
</evidence>
<accession>A0A5C6UZS9</accession>
<dbReference type="HAMAP" id="MF_00374">
    <property type="entry name" value="Ribosomal_uL29"/>
    <property type="match status" value="1"/>
</dbReference>
<proteinExistence type="inferred from homology"/>
<dbReference type="EMBL" id="VORB01000007">
    <property type="protein sequence ID" value="TXC78419.1"/>
    <property type="molecule type" value="Genomic_DNA"/>
</dbReference>
<dbReference type="SUPFAM" id="SSF46561">
    <property type="entry name" value="Ribosomal protein L29 (L29p)"/>
    <property type="match status" value="1"/>
</dbReference>
<keyword evidence="2 5" id="KW-0689">Ribosomal protein</keyword>
<keyword evidence="6" id="KW-0175">Coiled coil</keyword>
<evidence type="ECO:0000256" key="3">
    <source>
        <dbReference type="ARBA" id="ARBA00023274"/>
    </source>
</evidence>
<sequence>MKAAEIRELSLDELKDKISVAQEELNKLELTHAVAELENPIQLRAKRRDIARLKTDLRRRELAAQ</sequence>
<name>A0A5C6UZS9_9FLAO</name>
<comment type="similarity">
    <text evidence="1 5">Belongs to the universal ribosomal protein uL29 family.</text>
</comment>
<dbReference type="GO" id="GO:1990904">
    <property type="term" value="C:ribonucleoprotein complex"/>
    <property type="evidence" value="ECO:0007669"/>
    <property type="project" value="UniProtKB-KW"/>
</dbReference>
<evidence type="ECO:0000256" key="4">
    <source>
        <dbReference type="ARBA" id="ARBA00035204"/>
    </source>
</evidence>
<evidence type="ECO:0000256" key="6">
    <source>
        <dbReference type="SAM" id="Coils"/>
    </source>
</evidence>
<dbReference type="GO" id="GO:0006412">
    <property type="term" value="P:translation"/>
    <property type="evidence" value="ECO:0007669"/>
    <property type="project" value="UniProtKB-UniRule"/>
</dbReference>
<comment type="caution">
    <text evidence="7">The sequence shown here is derived from an EMBL/GenBank/DDBJ whole genome shotgun (WGS) entry which is preliminary data.</text>
</comment>
<organism evidence="7 8">
    <name type="scientific">Luteibaculum oceani</name>
    <dbReference type="NCBI Taxonomy" id="1294296"/>
    <lineage>
        <taxon>Bacteria</taxon>
        <taxon>Pseudomonadati</taxon>
        <taxon>Bacteroidota</taxon>
        <taxon>Flavobacteriia</taxon>
        <taxon>Flavobacteriales</taxon>
        <taxon>Luteibaculaceae</taxon>
        <taxon>Luteibaculum</taxon>
    </lineage>
</organism>
<dbReference type="GO" id="GO:0003735">
    <property type="term" value="F:structural constituent of ribosome"/>
    <property type="evidence" value="ECO:0007669"/>
    <property type="project" value="InterPro"/>
</dbReference>
<dbReference type="Gene3D" id="1.10.287.310">
    <property type="match status" value="1"/>
</dbReference>
<protein>
    <recommendedName>
        <fullName evidence="4 5">Large ribosomal subunit protein uL29</fullName>
    </recommendedName>
</protein>
<evidence type="ECO:0000256" key="5">
    <source>
        <dbReference type="HAMAP-Rule" id="MF_00374"/>
    </source>
</evidence>
<dbReference type="Proteomes" id="UP000321168">
    <property type="component" value="Unassembled WGS sequence"/>
</dbReference>
<dbReference type="InterPro" id="IPR036049">
    <property type="entry name" value="Ribosomal_uL29_sf"/>
</dbReference>
<dbReference type="GO" id="GO:0005840">
    <property type="term" value="C:ribosome"/>
    <property type="evidence" value="ECO:0007669"/>
    <property type="project" value="UniProtKB-KW"/>
</dbReference>
<keyword evidence="8" id="KW-1185">Reference proteome</keyword>
<dbReference type="OrthoDB" id="5296761at2"/>
<gene>
    <name evidence="5" type="primary">rpmC</name>
    <name evidence="7" type="ORF">FRX97_08800</name>
</gene>
<dbReference type="InterPro" id="IPR001854">
    <property type="entry name" value="Ribosomal_uL29"/>
</dbReference>
<evidence type="ECO:0000313" key="7">
    <source>
        <dbReference type="EMBL" id="TXC78419.1"/>
    </source>
</evidence>
<dbReference type="Pfam" id="PF00831">
    <property type="entry name" value="Ribosomal_L29"/>
    <property type="match status" value="1"/>
</dbReference>
<dbReference type="AlphaFoldDB" id="A0A5C6UZS9"/>
<feature type="coiled-coil region" evidence="6">
    <location>
        <begin position="4"/>
        <end position="38"/>
    </location>
</feature>
<dbReference type="NCBIfam" id="TIGR00012">
    <property type="entry name" value="L29"/>
    <property type="match status" value="1"/>
</dbReference>
<reference evidence="7 8" key="1">
    <citation type="submission" date="2019-08" db="EMBL/GenBank/DDBJ databases">
        <title>Genome of Luteibaculum oceani JCM 18817.</title>
        <authorList>
            <person name="Bowman J.P."/>
        </authorList>
    </citation>
    <scope>NUCLEOTIDE SEQUENCE [LARGE SCALE GENOMIC DNA]</scope>
    <source>
        <strain evidence="7 8">JCM 18817</strain>
    </source>
</reference>
<keyword evidence="3 5" id="KW-0687">Ribonucleoprotein</keyword>